<sequence>MESNLFGLSSVRSLRGGGGGGSGGSSGYSGGAGSSYGSSSCNGDCEGTGYEWLLLIVGTVLSMFFGCFYYYYYYYKKKADTEAAIVKDMDFEAAVSEARRNIAYASSSPSSCDVRHQTYSGIFDSKYSDRGKTLTAVLTLRLVDGGTGGYEIRGEGSDADGTTKVTDGFIAYDGSGWWLEETCSGKDTGLKVLSKGTFDFANNTFSGSWRSSSKYQGNYVSVRGRNVTKTMAPINENACNGNDALKFEAGRNLPIAIPIEMTPVVVKP</sequence>
<keyword evidence="1" id="KW-1133">Transmembrane helix</keyword>
<proteinExistence type="predicted"/>
<name>A0ABD3Q4L7_9STRA</name>
<accession>A0ABD3Q4L7</accession>
<protein>
    <submittedName>
        <fullName evidence="2">Uncharacterized protein</fullName>
    </submittedName>
</protein>
<reference evidence="2 3" key="1">
    <citation type="journal article" date="2020" name="G3 (Bethesda)">
        <title>Improved Reference Genome for Cyclotella cryptica CCMP332, a Model for Cell Wall Morphogenesis, Salinity Adaptation, and Lipid Production in Diatoms (Bacillariophyta).</title>
        <authorList>
            <person name="Roberts W.R."/>
            <person name="Downey K.M."/>
            <person name="Ruck E.C."/>
            <person name="Traller J.C."/>
            <person name="Alverson A.J."/>
        </authorList>
    </citation>
    <scope>NUCLEOTIDE SEQUENCE [LARGE SCALE GENOMIC DNA]</scope>
    <source>
        <strain evidence="2 3">CCMP332</strain>
    </source>
</reference>
<dbReference type="AlphaFoldDB" id="A0ABD3Q4L7"/>
<keyword evidence="1" id="KW-0472">Membrane</keyword>
<dbReference type="EMBL" id="JABMIG020000075">
    <property type="protein sequence ID" value="KAL3795007.1"/>
    <property type="molecule type" value="Genomic_DNA"/>
</dbReference>
<feature type="transmembrane region" description="Helical" evidence="1">
    <location>
        <begin position="52"/>
        <end position="72"/>
    </location>
</feature>
<gene>
    <name evidence="2" type="ORF">HJC23_006328</name>
</gene>
<evidence type="ECO:0000313" key="3">
    <source>
        <dbReference type="Proteomes" id="UP001516023"/>
    </source>
</evidence>
<evidence type="ECO:0000256" key="1">
    <source>
        <dbReference type="SAM" id="Phobius"/>
    </source>
</evidence>
<dbReference type="Proteomes" id="UP001516023">
    <property type="component" value="Unassembled WGS sequence"/>
</dbReference>
<comment type="caution">
    <text evidence="2">The sequence shown here is derived from an EMBL/GenBank/DDBJ whole genome shotgun (WGS) entry which is preliminary data.</text>
</comment>
<keyword evidence="3" id="KW-1185">Reference proteome</keyword>
<keyword evidence="1" id="KW-0812">Transmembrane</keyword>
<organism evidence="2 3">
    <name type="scientific">Cyclotella cryptica</name>
    <dbReference type="NCBI Taxonomy" id="29204"/>
    <lineage>
        <taxon>Eukaryota</taxon>
        <taxon>Sar</taxon>
        <taxon>Stramenopiles</taxon>
        <taxon>Ochrophyta</taxon>
        <taxon>Bacillariophyta</taxon>
        <taxon>Coscinodiscophyceae</taxon>
        <taxon>Thalassiosirophycidae</taxon>
        <taxon>Stephanodiscales</taxon>
        <taxon>Stephanodiscaceae</taxon>
        <taxon>Cyclotella</taxon>
    </lineage>
</organism>
<evidence type="ECO:0000313" key="2">
    <source>
        <dbReference type="EMBL" id="KAL3795007.1"/>
    </source>
</evidence>